<protein>
    <submittedName>
        <fullName evidence="1">Nuclear transport factor 2 family protein</fullName>
    </submittedName>
</protein>
<comment type="caution">
    <text evidence="1">The sequence shown here is derived from an EMBL/GenBank/DDBJ whole genome shotgun (WGS) entry which is preliminary data.</text>
</comment>
<gene>
    <name evidence="1" type="ORF">EPA99_05335</name>
</gene>
<dbReference type="InterPro" id="IPR032710">
    <property type="entry name" value="NTF2-like_dom_sf"/>
</dbReference>
<dbReference type="OrthoDB" id="5801455at2"/>
<sequence>MGWAGLCLLTALSALLACQRTPPEQRLREQISQLQAQVQARQISRVMDAVAEDFSGNDAMDRATLHNLLRAQVLSRQAVGVTLGPVAVEVKGQTATASFEMILTGGNGGWIPETGAAYRVETGWRADGQDWKLYSASWQRKL</sequence>
<dbReference type="EMBL" id="SAWZ01000002">
    <property type="protein sequence ID" value="RXR07590.1"/>
    <property type="molecule type" value="Genomic_DNA"/>
</dbReference>
<keyword evidence="2" id="KW-1185">Reference proteome</keyword>
<proteinExistence type="predicted"/>
<evidence type="ECO:0000313" key="2">
    <source>
        <dbReference type="Proteomes" id="UP000289784"/>
    </source>
</evidence>
<reference evidence="1 2" key="1">
    <citation type="submission" date="2019-01" db="EMBL/GenBank/DDBJ databases">
        <title>Pseudoxanthomonas composti sp. nov., isolated from compost.</title>
        <authorList>
            <person name="Yang G."/>
        </authorList>
    </citation>
    <scope>NUCLEOTIDE SEQUENCE [LARGE SCALE GENOMIC DNA]</scope>
    <source>
        <strain evidence="1 2">GSS15</strain>
    </source>
</reference>
<dbReference type="SUPFAM" id="SSF54427">
    <property type="entry name" value="NTF2-like"/>
    <property type="match status" value="1"/>
</dbReference>
<evidence type="ECO:0000313" key="1">
    <source>
        <dbReference type="EMBL" id="RXR07590.1"/>
    </source>
</evidence>
<dbReference type="Proteomes" id="UP000289784">
    <property type="component" value="Unassembled WGS sequence"/>
</dbReference>
<dbReference type="AlphaFoldDB" id="A0A4Q1JYV4"/>
<name>A0A4Q1JYV4_9GAMM</name>
<organism evidence="1 2">
    <name type="scientific">Pseudoxanthomonas composti</name>
    <dbReference type="NCBI Taxonomy" id="2137479"/>
    <lineage>
        <taxon>Bacteria</taxon>
        <taxon>Pseudomonadati</taxon>
        <taxon>Pseudomonadota</taxon>
        <taxon>Gammaproteobacteria</taxon>
        <taxon>Lysobacterales</taxon>
        <taxon>Lysobacteraceae</taxon>
        <taxon>Pseudoxanthomonas</taxon>
    </lineage>
</organism>
<accession>A0A4Q1JYV4</accession>